<name>A0AAU8K3Y9_9ACTN</name>
<dbReference type="EMBL" id="CP159872">
    <property type="protein sequence ID" value="XCM82989.1"/>
    <property type="molecule type" value="Genomic_DNA"/>
</dbReference>
<dbReference type="KEGG" id="kcm:ABWK59_30750"/>
<proteinExistence type="predicted"/>
<gene>
    <name evidence="1" type="ORF">ABWK59_30750</name>
</gene>
<sequence length="107" mass="11984">MSYPTLFSTPGVKAFAEAIDAERARQIARFGDQRHHDGTGLPIDQYSAHRYRDLADRNTAAGVLTWRNVLLEEVHEALAETEPCALRAELVQVAAVCAAWIHDLDRR</sequence>
<accession>A0AAU8K3Y9</accession>
<reference evidence="1" key="1">
    <citation type="submission" date="2024-06" db="EMBL/GenBank/DDBJ databases">
        <title>The genome sequences of Kitasatospora sp. strain HUAS MG31.</title>
        <authorList>
            <person name="Mo P."/>
        </authorList>
    </citation>
    <scope>NUCLEOTIDE SEQUENCE</scope>
    <source>
        <strain evidence="1">HUAS MG31</strain>
    </source>
</reference>
<dbReference type="AlphaFoldDB" id="A0AAU8K3Y9"/>
<dbReference type="RefSeq" id="WP_354643924.1">
    <property type="nucleotide sequence ID" value="NZ_CP159872.1"/>
</dbReference>
<evidence type="ECO:0000313" key="1">
    <source>
        <dbReference type="EMBL" id="XCM82989.1"/>
    </source>
</evidence>
<protein>
    <submittedName>
        <fullName evidence="1">Uncharacterized protein</fullName>
    </submittedName>
</protein>
<organism evidence="1">
    <name type="scientific">Kitasatospora camelliae</name>
    <dbReference type="NCBI Taxonomy" id="3156397"/>
    <lineage>
        <taxon>Bacteria</taxon>
        <taxon>Bacillati</taxon>
        <taxon>Actinomycetota</taxon>
        <taxon>Actinomycetes</taxon>
        <taxon>Kitasatosporales</taxon>
        <taxon>Streptomycetaceae</taxon>
        <taxon>Kitasatospora</taxon>
    </lineage>
</organism>